<dbReference type="Gene3D" id="3.40.50.300">
    <property type="entry name" value="P-loop containing nucleotide triphosphate hydrolases"/>
    <property type="match status" value="2"/>
</dbReference>
<evidence type="ECO:0000313" key="8">
    <source>
        <dbReference type="EMBL" id="VDM32700.1"/>
    </source>
</evidence>
<keyword evidence="5" id="KW-0067">ATP-binding</keyword>
<dbReference type="Pfam" id="PF00270">
    <property type="entry name" value="DEAD"/>
    <property type="match status" value="1"/>
</dbReference>
<evidence type="ECO:0000313" key="9">
    <source>
        <dbReference type="Proteomes" id="UP000274429"/>
    </source>
</evidence>
<dbReference type="STRING" id="6205.A0A0R3X481"/>
<evidence type="ECO:0000256" key="3">
    <source>
        <dbReference type="ARBA" id="ARBA00022801"/>
    </source>
</evidence>
<keyword evidence="3" id="KW-0378">Hydrolase</keyword>
<evidence type="ECO:0000256" key="1">
    <source>
        <dbReference type="ARBA" id="ARBA00012552"/>
    </source>
</evidence>
<evidence type="ECO:0000313" key="10">
    <source>
        <dbReference type="WBParaSite" id="TTAC_0000820401-mRNA-1"/>
    </source>
</evidence>
<gene>
    <name evidence="8" type="ORF">TTAC_LOCUS8189</name>
</gene>
<reference evidence="10" key="1">
    <citation type="submission" date="2017-02" db="UniProtKB">
        <authorList>
            <consortium name="WormBaseParasite"/>
        </authorList>
    </citation>
    <scope>IDENTIFICATION</scope>
</reference>
<dbReference type="InterPro" id="IPR014001">
    <property type="entry name" value="Helicase_ATP-bd"/>
</dbReference>
<dbReference type="CDD" id="cd18787">
    <property type="entry name" value="SF2_C_DEAD"/>
    <property type="match status" value="1"/>
</dbReference>
<dbReference type="GO" id="GO:0005524">
    <property type="term" value="F:ATP binding"/>
    <property type="evidence" value="ECO:0007669"/>
    <property type="project" value="UniProtKB-KW"/>
</dbReference>
<dbReference type="Pfam" id="PF00271">
    <property type="entry name" value="Helicase_C"/>
    <property type="match status" value="1"/>
</dbReference>
<dbReference type="Proteomes" id="UP000274429">
    <property type="component" value="Unassembled WGS sequence"/>
</dbReference>
<dbReference type="PANTHER" id="PTHR47958">
    <property type="entry name" value="ATP-DEPENDENT RNA HELICASE DBP3"/>
    <property type="match status" value="1"/>
</dbReference>
<dbReference type="WBParaSite" id="TTAC_0000820401-mRNA-1">
    <property type="protein sequence ID" value="TTAC_0000820401-mRNA-1"/>
    <property type="gene ID" value="TTAC_0000820401"/>
</dbReference>
<name>A0A0R3X481_HYDTA</name>
<evidence type="ECO:0000256" key="2">
    <source>
        <dbReference type="ARBA" id="ARBA00022741"/>
    </source>
</evidence>
<dbReference type="InterPro" id="IPR001650">
    <property type="entry name" value="Helicase_C-like"/>
</dbReference>
<evidence type="ECO:0000256" key="5">
    <source>
        <dbReference type="ARBA" id="ARBA00022840"/>
    </source>
</evidence>
<dbReference type="PROSITE" id="PS51194">
    <property type="entry name" value="HELICASE_CTER"/>
    <property type="match status" value="1"/>
</dbReference>
<evidence type="ECO:0000256" key="4">
    <source>
        <dbReference type="ARBA" id="ARBA00022806"/>
    </source>
</evidence>
<dbReference type="InterPro" id="IPR027417">
    <property type="entry name" value="P-loop_NTPase"/>
</dbReference>
<feature type="domain" description="Helicase C-terminal" evidence="7">
    <location>
        <begin position="101"/>
        <end position="235"/>
    </location>
</feature>
<reference evidence="8 9" key="2">
    <citation type="submission" date="2018-11" db="EMBL/GenBank/DDBJ databases">
        <authorList>
            <consortium name="Pathogen Informatics"/>
        </authorList>
    </citation>
    <scope>NUCLEOTIDE SEQUENCE [LARGE SCALE GENOMIC DNA]</scope>
</reference>
<feature type="domain" description="Helicase ATP-binding" evidence="6">
    <location>
        <begin position="1"/>
        <end position="73"/>
    </location>
</feature>
<dbReference type="SMART" id="SM00490">
    <property type="entry name" value="HELICc"/>
    <property type="match status" value="1"/>
</dbReference>
<dbReference type="GO" id="GO:0003724">
    <property type="term" value="F:RNA helicase activity"/>
    <property type="evidence" value="ECO:0007669"/>
    <property type="project" value="UniProtKB-EC"/>
</dbReference>
<evidence type="ECO:0000259" key="7">
    <source>
        <dbReference type="PROSITE" id="PS51194"/>
    </source>
</evidence>
<dbReference type="InterPro" id="IPR011545">
    <property type="entry name" value="DEAD/DEAH_box_helicase_dom"/>
</dbReference>
<dbReference type="SUPFAM" id="SSF52540">
    <property type="entry name" value="P-loop containing nucleoside triphosphate hydrolases"/>
    <property type="match status" value="1"/>
</dbReference>
<evidence type="ECO:0000259" key="6">
    <source>
        <dbReference type="PROSITE" id="PS51192"/>
    </source>
</evidence>
<dbReference type="GO" id="GO:0016787">
    <property type="term" value="F:hydrolase activity"/>
    <property type="evidence" value="ECO:0007669"/>
    <property type="project" value="UniProtKB-KW"/>
</dbReference>
<protein>
    <recommendedName>
        <fullName evidence="1">RNA helicase</fullName>
        <ecNumber evidence="1">3.6.4.13</ecNumber>
    </recommendedName>
</protein>
<accession>A0A0R3X481</accession>
<keyword evidence="4" id="KW-0347">Helicase</keyword>
<sequence>MRGTGPYRLDPQSLQMFVLDEADIMMEESGFLNTSRRIVQKLPKTCQLLLFSATYDEEVIDFARTIIPDPVEFRVRRNQLTLTNIKQVYLFAPTTEEKYDRLTEIYGSFHVGQAIIFCATRREASWLQRQMTRDGHKVVLLSGELDVRQREAVIEDFRKANFRVLITTNLCSRGLDVPQGRVDCETYLHRIGRSGRFGKGGLAINFAGPDDENLLQQIENHFGKNYKFFLHPPPP</sequence>
<dbReference type="OrthoDB" id="10265785at2759"/>
<keyword evidence="2" id="KW-0547">Nucleotide-binding</keyword>
<dbReference type="AlphaFoldDB" id="A0A0R3X481"/>
<dbReference type="PROSITE" id="PS51192">
    <property type="entry name" value="HELICASE_ATP_BIND_1"/>
    <property type="match status" value="1"/>
</dbReference>
<keyword evidence="9" id="KW-1185">Reference proteome</keyword>
<dbReference type="EMBL" id="UYWX01020460">
    <property type="protein sequence ID" value="VDM32700.1"/>
    <property type="molecule type" value="Genomic_DNA"/>
</dbReference>
<proteinExistence type="predicted"/>
<dbReference type="GO" id="GO:0003676">
    <property type="term" value="F:nucleic acid binding"/>
    <property type="evidence" value="ECO:0007669"/>
    <property type="project" value="InterPro"/>
</dbReference>
<organism evidence="10">
    <name type="scientific">Hydatigena taeniaeformis</name>
    <name type="common">Feline tapeworm</name>
    <name type="synonym">Taenia taeniaeformis</name>
    <dbReference type="NCBI Taxonomy" id="6205"/>
    <lineage>
        <taxon>Eukaryota</taxon>
        <taxon>Metazoa</taxon>
        <taxon>Spiralia</taxon>
        <taxon>Lophotrochozoa</taxon>
        <taxon>Platyhelminthes</taxon>
        <taxon>Cestoda</taxon>
        <taxon>Eucestoda</taxon>
        <taxon>Cyclophyllidea</taxon>
        <taxon>Taeniidae</taxon>
        <taxon>Hydatigera</taxon>
    </lineage>
</organism>
<dbReference type="EC" id="3.6.4.13" evidence="1"/>